<feature type="compositionally biased region" description="Acidic residues" evidence="1">
    <location>
        <begin position="67"/>
        <end position="81"/>
    </location>
</feature>
<dbReference type="SMART" id="SM01227">
    <property type="entry name" value="GCK"/>
    <property type="match status" value="1"/>
</dbReference>
<feature type="domain" description="GCK" evidence="2">
    <location>
        <begin position="84"/>
        <end position="158"/>
    </location>
</feature>
<dbReference type="EMBL" id="CAADRP010001752">
    <property type="protein sequence ID" value="VFU51113.1"/>
    <property type="molecule type" value="Genomic_DNA"/>
</dbReference>
<gene>
    <name evidence="3" type="ORF">SVIM_LOCUS343734</name>
</gene>
<organism evidence="3">
    <name type="scientific">Salix viminalis</name>
    <name type="common">Common osier</name>
    <name type="synonym">Basket willow</name>
    <dbReference type="NCBI Taxonomy" id="40686"/>
    <lineage>
        <taxon>Eukaryota</taxon>
        <taxon>Viridiplantae</taxon>
        <taxon>Streptophyta</taxon>
        <taxon>Embryophyta</taxon>
        <taxon>Tracheophyta</taxon>
        <taxon>Spermatophyta</taxon>
        <taxon>Magnoliopsida</taxon>
        <taxon>eudicotyledons</taxon>
        <taxon>Gunneridae</taxon>
        <taxon>Pentapetalae</taxon>
        <taxon>rosids</taxon>
        <taxon>fabids</taxon>
        <taxon>Malpighiales</taxon>
        <taxon>Salicaceae</taxon>
        <taxon>Saliceae</taxon>
        <taxon>Salix</taxon>
    </lineage>
</organism>
<accession>A0A6N2MB26</accession>
<feature type="region of interest" description="Disordered" evidence="1">
    <location>
        <begin position="1"/>
        <end position="81"/>
    </location>
</feature>
<dbReference type="Gene3D" id="1.10.287.2900">
    <property type="match status" value="1"/>
</dbReference>
<evidence type="ECO:0000256" key="1">
    <source>
        <dbReference type="SAM" id="MobiDB-lite"/>
    </source>
</evidence>
<dbReference type="AlphaFoldDB" id="A0A6N2MB26"/>
<name>A0A6N2MB26_SALVM</name>
<reference evidence="3" key="1">
    <citation type="submission" date="2019-03" db="EMBL/GenBank/DDBJ databases">
        <authorList>
            <person name="Mank J."/>
            <person name="Almeida P."/>
        </authorList>
    </citation>
    <scope>NUCLEOTIDE SEQUENCE</scope>
    <source>
        <strain evidence="3">78183</strain>
    </source>
</reference>
<dbReference type="Pfam" id="PF07802">
    <property type="entry name" value="GCK"/>
    <property type="match status" value="1"/>
</dbReference>
<feature type="compositionally biased region" description="Polar residues" evidence="1">
    <location>
        <begin position="1"/>
        <end position="32"/>
    </location>
</feature>
<dbReference type="InterPro" id="IPR012891">
    <property type="entry name" value="GCK_dom"/>
</dbReference>
<evidence type="ECO:0000313" key="3">
    <source>
        <dbReference type="EMBL" id="VFU51113.1"/>
    </source>
</evidence>
<evidence type="ECO:0000259" key="2">
    <source>
        <dbReference type="SMART" id="SM01227"/>
    </source>
</evidence>
<dbReference type="PANTHER" id="PTHR34357:SF2">
    <property type="entry name" value="F26F24.3-RELATED"/>
    <property type="match status" value="1"/>
</dbReference>
<sequence>MGGVSSSRTNPIDSYKSNSSPGSQIPGNSQDHNSSTTSSNLPLSSDLSAATETPEASDQSKKPIDANGDEGQEVDVDEEEEEEGECGFCVYMKGGGCKDAFIGWEDCVKEAEDSNEDIVEKCREVTRSLTKCMEAHADYYEPILKAEKAAKEEAVNELKVKAAKESESNVAEKEAVIVVDLTDQEAIYLFGIIRLFLFLDIAV</sequence>
<dbReference type="PANTHER" id="PTHR34357">
    <property type="entry name" value="F7A19.14 PROTEIN-RELATED"/>
    <property type="match status" value="1"/>
</dbReference>
<proteinExistence type="predicted"/>
<protein>
    <recommendedName>
        <fullName evidence="2">GCK domain-containing protein</fullName>
    </recommendedName>
</protein>
<feature type="compositionally biased region" description="Low complexity" evidence="1">
    <location>
        <begin position="33"/>
        <end position="48"/>
    </location>
</feature>